<evidence type="ECO:0000256" key="2">
    <source>
        <dbReference type="SAM" id="MobiDB-lite"/>
    </source>
</evidence>
<organism evidence="3 4">
    <name type="scientific">Sporothrix epigloea</name>
    <dbReference type="NCBI Taxonomy" id="1892477"/>
    <lineage>
        <taxon>Eukaryota</taxon>
        <taxon>Fungi</taxon>
        <taxon>Dikarya</taxon>
        <taxon>Ascomycota</taxon>
        <taxon>Pezizomycotina</taxon>
        <taxon>Sordariomycetes</taxon>
        <taxon>Sordariomycetidae</taxon>
        <taxon>Ophiostomatales</taxon>
        <taxon>Ophiostomataceae</taxon>
        <taxon>Sporothrix</taxon>
    </lineage>
</organism>
<dbReference type="PANTHER" id="PTHR22014">
    <property type="entry name" value="RNA-BINDING PROTEIN 33"/>
    <property type="match status" value="1"/>
</dbReference>
<feature type="region of interest" description="Disordered" evidence="2">
    <location>
        <begin position="1"/>
        <end position="48"/>
    </location>
</feature>
<feature type="compositionally biased region" description="Low complexity" evidence="2">
    <location>
        <begin position="229"/>
        <end position="288"/>
    </location>
</feature>
<feature type="compositionally biased region" description="Low complexity" evidence="2">
    <location>
        <begin position="138"/>
        <end position="158"/>
    </location>
</feature>
<reference evidence="3 4" key="1">
    <citation type="submission" date="2024-01" db="EMBL/GenBank/DDBJ databases">
        <authorList>
            <person name="Allen C."/>
            <person name="Tagirdzhanova G."/>
        </authorList>
    </citation>
    <scope>NUCLEOTIDE SEQUENCE [LARGE SCALE GENOMIC DNA]</scope>
    <source>
        <strain evidence="3 4">CBS 573.63</strain>
    </source>
</reference>
<sequence length="613" mass="66450">MYSTPYGFSQPGGQAAFNNPPQQQMQPSQQQPPQQQIPPVSMSSQQQQMMYAQQFGIPGSQPSFMAGGNPNIMGAPGSGGMMQSPGLPQMNTQLGYQTPFTSSPYGAGMPASAGQSQMQPNFLMGIGGPMPSFPTTPQQQAFMQQQQQQQQQRMQPLQQGSNIMGTGQRSFNAMQQDNNMTGMHMAPHQHMHQQQQQFQFQQQQQQQQQQIQQQKQQQQQQQLQLQQLQTPQNSHLQHSQQQMQKQHLQMHHPQLPQHVSPATQSQQSPTPSQQHMPTPSPKQLQHPHIPQHHSPHPPHMQQHPHQQYQQQQQTFGSLQSPHGNSQNNNNASSHLNASQTPHPAGIQQIGASTLHTPTFPGGGPSPNGTAAGVGAAAQGPPLSPSSELREKELFSILLSINQELLFESIHLRNTQISLKKEHAAEGGADEQGVDHAEPLSEEEKLVRSDYFQCMKRLQSNLGYLATLADRKMTAATAKGPNFLSAPALSLNIRLHAAPPAAELAAAAVPPEDPNSDREARVQYIRELYGKLQSLYPGIDYTKEPAFTSQQASHGGPGGSIPGNRGPGGSGGPSGPVMPHAVSQGSPPLHRNSQMGLMQGSPGAAGAAYGVPTV</sequence>
<keyword evidence="1" id="KW-0175">Coiled coil</keyword>
<feature type="compositionally biased region" description="Low complexity" evidence="2">
    <location>
        <begin position="368"/>
        <end position="379"/>
    </location>
</feature>
<name>A0ABP0DIP7_9PEZI</name>
<evidence type="ECO:0000313" key="4">
    <source>
        <dbReference type="Proteomes" id="UP001642501"/>
    </source>
</evidence>
<feature type="coiled-coil region" evidence="1">
    <location>
        <begin position="201"/>
        <end position="228"/>
    </location>
</feature>
<feature type="region of interest" description="Disordered" evidence="2">
    <location>
        <begin position="137"/>
        <end position="158"/>
    </location>
</feature>
<protein>
    <recommendedName>
        <fullName evidence="5">Glutamine repeat protein-1</fullName>
    </recommendedName>
</protein>
<accession>A0ABP0DIP7</accession>
<evidence type="ECO:0000313" key="3">
    <source>
        <dbReference type="EMBL" id="CAK7267147.1"/>
    </source>
</evidence>
<evidence type="ECO:0000256" key="1">
    <source>
        <dbReference type="SAM" id="Coils"/>
    </source>
</evidence>
<dbReference type="Proteomes" id="UP001642501">
    <property type="component" value="Unassembled WGS sequence"/>
</dbReference>
<feature type="compositionally biased region" description="Gly residues" evidence="2">
    <location>
        <begin position="554"/>
        <end position="573"/>
    </location>
</feature>
<comment type="caution">
    <text evidence="3">The sequence shown here is derived from an EMBL/GenBank/DDBJ whole genome shotgun (WGS) entry which is preliminary data.</text>
</comment>
<feature type="compositionally biased region" description="Polar residues" evidence="2">
    <location>
        <begin position="314"/>
        <end position="323"/>
    </location>
</feature>
<feature type="compositionally biased region" description="Low complexity" evidence="2">
    <location>
        <begin position="324"/>
        <end position="339"/>
    </location>
</feature>
<feature type="region of interest" description="Disordered" evidence="2">
    <location>
        <begin position="547"/>
        <end position="613"/>
    </location>
</feature>
<feature type="region of interest" description="Disordered" evidence="2">
    <location>
        <begin position="229"/>
        <end position="386"/>
    </location>
</feature>
<gene>
    <name evidence="3" type="ORF">SEPCBS57363_002447</name>
</gene>
<keyword evidence="4" id="KW-1185">Reference proteome</keyword>
<feature type="compositionally biased region" description="Polar residues" evidence="2">
    <location>
        <begin position="582"/>
        <end position="595"/>
    </location>
</feature>
<feature type="compositionally biased region" description="Low complexity" evidence="2">
    <location>
        <begin position="20"/>
        <end position="48"/>
    </location>
</feature>
<feature type="region of interest" description="Disordered" evidence="2">
    <location>
        <begin position="180"/>
        <end position="200"/>
    </location>
</feature>
<dbReference type="PANTHER" id="PTHR22014:SF2">
    <property type="entry name" value="RNA-BINDING PROTEIN 33"/>
    <property type="match status" value="1"/>
</dbReference>
<feature type="compositionally biased region" description="Low complexity" evidence="2">
    <location>
        <begin position="299"/>
        <end position="313"/>
    </location>
</feature>
<dbReference type="EMBL" id="CAWUOM010000032">
    <property type="protein sequence ID" value="CAK7267147.1"/>
    <property type="molecule type" value="Genomic_DNA"/>
</dbReference>
<proteinExistence type="predicted"/>
<dbReference type="InterPro" id="IPR039878">
    <property type="entry name" value="RBM33"/>
</dbReference>
<evidence type="ECO:0008006" key="5">
    <source>
        <dbReference type="Google" id="ProtNLM"/>
    </source>
</evidence>